<dbReference type="EMBL" id="FUXB01000006">
    <property type="protein sequence ID" value="SJZ83995.1"/>
    <property type="molecule type" value="Genomic_DNA"/>
</dbReference>
<protein>
    <recommendedName>
        <fullName evidence="4">Cellobiose 2-epimerase</fullName>
        <shortName evidence="4">CE</shortName>
        <ecNumber evidence="4">5.1.3.11</ecNumber>
    </recommendedName>
</protein>
<dbReference type="HAMAP" id="MF_00929">
    <property type="entry name" value="Cellobiose_2_epim"/>
    <property type="match status" value="1"/>
</dbReference>
<dbReference type="SUPFAM" id="SSF48208">
    <property type="entry name" value="Six-hairpin glycosidases"/>
    <property type="match status" value="1"/>
</dbReference>
<dbReference type="Gene3D" id="1.50.10.10">
    <property type="match status" value="1"/>
</dbReference>
<evidence type="ECO:0000256" key="1">
    <source>
        <dbReference type="ARBA" id="ARBA00001470"/>
    </source>
</evidence>
<dbReference type="AlphaFoldDB" id="A0A1T4NXS1"/>
<evidence type="ECO:0000256" key="2">
    <source>
        <dbReference type="ARBA" id="ARBA00008558"/>
    </source>
</evidence>
<evidence type="ECO:0000256" key="4">
    <source>
        <dbReference type="HAMAP-Rule" id="MF_00929"/>
    </source>
</evidence>
<keyword evidence="6" id="KW-1185">Reference proteome</keyword>
<comment type="function">
    <text evidence="4">Catalyzes the reversible epimerization of cellobiose to 4-O-beta-D-glucopyranosyl-D-mannose (Glc-Man).</text>
</comment>
<accession>A0A1T4NXS1</accession>
<evidence type="ECO:0000313" key="5">
    <source>
        <dbReference type="EMBL" id="SJZ83995.1"/>
    </source>
</evidence>
<comment type="similarity">
    <text evidence="4">Belongs to the cellobiose 2-epimerase family.</text>
</comment>
<gene>
    <name evidence="5" type="ORF">SAMN02745782_01508</name>
</gene>
<dbReference type="InterPro" id="IPR008928">
    <property type="entry name" value="6-hairpin_glycosidase_sf"/>
</dbReference>
<dbReference type="InterPro" id="IPR012341">
    <property type="entry name" value="6hp_glycosidase-like_sf"/>
</dbReference>
<name>A0A1T4NXS1_VIBCI</name>
<dbReference type="PANTHER" id="PTHR15108">
    <property type="entry name" value="N-ACYLGLUCOSAMINE-2-EPIMERASE"/>
    <property type="match status" value="1"/>
</dbReference>
<proteinExistence type="inferred from homology"/>
<evidence type="ECO:0000256" key="3">
    <source>
        <dbReference type="ARBA" id="ARBA00023235"/>
    </source>
</evidence>
<organism evidence="5 6">
    <name type="scientific">Vibrio cincinnatiensis DSM 19608</name>
    <dbReference type="NCBI Taxonomy" id="1123491"/>
    <lineage>
        <taxon>Bacteria</taxon>
        <taxon>Pseudomonadati</taxon>
        <taxon>Pseudomonadota</taxon>
        <taxon>Gammaproteobacteria</taxon>
        <taxon>Vibrionales</taxon>
        <taxon>Vibrionaceae</taxon>
        <taxon>Vibrio</taxon>
    </lineage>
</organism>
<sequence length="409" mass="46905">MLELTQLKMQLKNEAHNILDFWLQFQDNQLGGFYCYADFVGNIDPEHDKAVLLHSRILWTFSAAYRLLGDKRYLNAAQHCYQFIIDKALDKQHGGVFWLLDKNGNVTDSQKHVYNQGFAIYALSEFYLATGNEEALSVAMSLFELIESHAYDVAFGGYREAFDRSWNPIENQLVCDTAEGVLAEKSMNTHLHVLEAYTVLHQATQDPRVESQLAALCQIMAEKVVDGTLHYGLFFTRDWHCVSRDVSYGHDIEGTWLMDEAAKQMVNSQLATRIIDQSSAMAKVIGEQGVDRDGAVFNELREGHLLDSDRIWWVQAEAMVGFFNAYQKEARPEFLAYTLGCWNIIQSQLKDNVNGEWYWKVNRLGEPYKNTAKVEPWKCPYHNGRACLEMIKRITNVEQTDQVVQAMAL</sequence>
<dbReference type="RefSeq" id="WP_078925903.1">
    <property type="nucleotide sequence ID" value="NZ_FUXB01000006.1"/>
</dbReference>
<dbReference type="InterPro" id="IPR010819">
    <property type="entry name" value="AGE/CE"/>
</dbReference>
<dbReference type="Proteomes" id="UP000190834">
    <property type="component" value="Unassembled WGS sequence"/>
</dbReference>
<comment type="similarity">
    <text evidence="2">Belongs to the N-acylglucosamine 2-epimerase family.</text>
</comment>
<comment type="catalytic activity">
    <reaction evidence="1 4">
        <text>D-cellobiose = beta-D-glucosyl-(1-&gt;4)-D-mannopyranose</text>
        <dbReference type="Rhea" id="RHEA:23384"/>
        <dbReference type="ChEBI" id="CHEBI:17057"/>
        <dbReference type="ChEBI" id="CHEBI:47931"/>
        <dbReference type="EC" id="5.1.3.11"/>
    </reaction>
</comment>
<dbReference type="GO" id="GO:0047736">
    <property type="term" value="F:cellobiose epimerase activity"/>
    <property type="evidence" value="ECO:0007669"/>
    <property type="project" value="UniProtKB-UniRule"/>
</dbReference>
<dbReference type="Pfam" id="PF07221">
    <property type="entry name" value="GlcNAc_2-epim"/>
    <property type="match status" value="1"/>
</dbReference>
<dbReference type="STRING" id="1123491.SAMN02745782_01508"/>
<dbReference type="GO" id="GO:0005975">
    <property type="term" value="P:carbohydrate metabolic process"/>
    <property type="evidence" value="ECO:0007669"/>
    <property type="project" value="InterPro"/>
</dbReference>
<dbReference type="InterPro" id="IPR028584">
    <property type="entry name" value="Cellobiose_2_epim"/>
</dbReference>
<dbReference type="GeneID" id="70581751"/>
<dbReference type="EC" id="5.1.3.11" evidence="4"/>
<reference evidence="6" key="1">
    <citation type="submission" date="2017-02" db="EMBL/GenBank/DDBJ databases">
        <authorList>
            <person name="Varghese N."/>
            <person name="Submissions S."/>
        </authorList>
    </citation>
    <scope>NUCLEOTIDE SEQUENCE [LARGE SCALE GENOMIC DNA]</scope>
    <source>
        <strain evidence="6">DSM 19608</strain>
    </source>
</reference>
<keyword evidence="3 4" id="KW-0413">Isomerase</keyword>
<dbReference type="OrthoDB" id="5141876at2"/>
<evidence type="ECO:0000313" key="6">
    <source>
        <dbReference type="Proteomes" id="UP000190834"/>
    </source>
</evidence>